<dbReference type="SFLD" id="SFLDG00002">
    <property type="entry name" value="C1.7:_P-type_atpase_like"/>
    <property type="match status" value="1"/>
</dbReference>
<dbReference type="Pfam" id="PF00690">
    <property type="entry name" value="Cation_ATPase_N"/>
    <property type="match status" value="1"/>
</dbReference>
<dbReference type="SUPFAM" id="SSF56784">
    <property type="entry name" value="HAD-like"/>
    <property type="match status" value="1"/>
</dbReference>
<proteinExistence type="inferred from homology"/>
<dbReference type="InterPro" id="IPR036412">
    <property type="entry name" value="HAD-like_sf"/>
</dbReference>
<evidence type="ECO:0000313" key="12">
    <source>
        <dbReference type="Proteomes" id="UP000032309"/>
    </source>
</evidence>
<evidence type="ECO:0000256" key="4">
    <source>
        <dbReference type="ARBA" id="ARBA00022741"/>
    </source>
</evidence>
<dbReference type="InterPro" id="IPR044492">
    <property type="entry name" value="P_typ_ATPase_HD_dom"/>
</dbReference>
<dbReference type="InterPro" id="IPR059000">
    <property type="entry name" value="ATPase_P-type_domA"/>
</dbReference>
<feature type="transmembrane region" description="Helical" evidence="9">
    <location>
        <begin position="821"/>
        <end position="840"/>
    </location>
</feature>
<sequence length="850" mass="94028">MNKLTEINTFNSKMRFWWSASKEYLIKSLSVDTERGLLKEQVDSHRRSFGANTLEEIKLTRIWELILDGVKEPMMILLLSIAALSLLFGKPAEAIVMVFVVAAYISVEFINKFRTDRTMARLRELTQPMTKVIREGRIQEIHTSDVVVGDVAVLSEGVRIPADIRLIESFGLLVNEAPLTGESFPVQKNDKSDSGQDTPLAERRNCVFSGTIILAGEGKGIVMAVGNKNELGIIARQVQAQKKDKTFIQEAMTRLAKTLAVLAVIVSILIPAVGFLRGLNVQEMILTWLALTFLMIPGQPPVIITMSLALASFALANKKLVVKRLRGVEVLGQVTAIVTDKTGTITENKMRVDSFVLPDGTEVKPQSLDDKLKHRISLCLPRYSNDPTDKAVEASLGSLNSKDSYNFLEGFSEGHPWRTLIYKERQSSYSAIAGQPESLINLSTITPAQKGTLLKILQKETDKGSRVVAFAIKEGIEGKDVSPEGSEFLALAVLSDPVRPDVKEAVASLLKAGISTYIVTGDHPTTARMVARAIDIDSDVLSGNDMEKMDDRALSDKLFSVKVFARISPTQKQRLVTLLKQKGETVAVIGDGVNDAPALKASNVGIAMGEIGTDLAKEAADLVLTDDNYAHLPEAILLGRKALDNFRKGLTYYLSAKAILLSIFLIPLALGIPFPFAPIHIIMTELLMDLASSTIFVTEAAEPDVMRRKPQTITNFLNKTIALRIFRNGFFLAIGILTLYLWLYYHTQNVILAQTAAFVTWLLGHIMLALNLKQEKLSLLKQGIFSNRFGSLWLVGMLILSFIITTVPFVRPYLHTSSLPLNVWLVILVVVFISTWWIELSKVIHTRFQQ</sequence>
<comment type="subcellular location">
    <subcellularLocation>
        <location evidence="1">Membrane</location>
        <topology evidence="1">Multi-pass membrane protein</topology>
    </subcellularLocation>
</comment>
<dbReference type="PANTHER" id="PTHR43294:SF20">
    <property type="entry name" value="P-TYPE ATPASE"/>
    <property type="match status" value="1"/>
</dbReference>
<dbReference type="RefSeq" id="WP_052564735.1">
    <property type="nucleotide sequence ID" value="NZ_BAFN01000001.1"/>
</dbReference>
<keyword evidence="7 9" id="KW-1133">Transmembrane helix</keyword>
<feature type="domain" description="Cation-transporting P-type ATPase N-terminal" evidence="10">
    <location>
        <begin position="16"/>
        <end position="90"/>
    </location>
</feature>
<dbReference type="InterPro" id="IPR001757">
    <property type="entry name" value="P_typ_ATPase"/>
</dbReference>
<feature type="transmembrane region" description="Helical" evidence="9">
    <location>
        <begin position="676"/>
        <end position="698"/>
    </location>
</feature>
<comment type="similarity">
    <text evidence="2">Belongs to the cation transport ATPase (P-type) (TC 3.A.3) family. Type IIA subfamily.</text>
</comment>
<reference evidence="12" key="1">
    <citation type="journal article" date="2015" name="Genome Announc.">
        <title>Draft Genome Sequence of an Anaerobic Ammonium-Oxidizing Bacterium, "Candidatus Brocadia sinica".</title>
        <authorList>
            <person name="Oshiki M."/>
            <person name="Shinyako-Hata K."/>
            <person name="Satoh H."/>
            <person name="Okabe S."/>
        </authorList>
    </citation>
    <scope>NUCLEOTIDE SEQUENCE [LARGE SCALE GENOMIC DNA]</scope>
    <source>
        <strain evidence="12">JPN1</strain>
    </source>
</reference>
<dbReference type="Gene3D" id="3.40.50.1000">
    <property type="entry name" value="HAD superfamily/HAD-like"/>
    <property type="match status" value="2"/>
</dbReference>
<evidence type="ECO:0000256" key="7">
    <source>
        <dbReference type="ARBA" id="ARBA00022989"/>
    </source>
</evidence>
<keyword evidence="8 9" id="KW-0472">Membrane</keyword>
<evidence type="ECO:0000256" key="1">
    <source>
        <dbReference type="ARBA" id="ARBA00004141"/>
    </source>
</evidence>
<evidence type="ECO:0000256" key="8">
    <source>
        <dbReference type="ARBA" id="ARBA00023136"/>
    </source>
</evidence>
<name>A0ABQ0K168_9BACT</name>
<keyword evidence="12" id="KW-1185">Reference proteome</keyword>
<dbReference type="NCBIfam" id="TIGR01494">
    <property type="entry name" value="ATPase_P-type"/>
    <property type="match status" value="2"/>
</dbReference>
<dbReference type="EMBL" id="BAFN01000001">
    <property type="protein sequence ID" value="GAN34779.1"/>
    <property type="molecule type" value="Genomic_DNA"/>
</dbReference>
<evidence type="ECO:0000256" key="3">
    <source>
        <dbReference type="ARBA" id="ARBA00022692"/>
    </source>
</evidence>
<dbReference type="SUPFAM" id="SSF81653">
    <property type="entry name" value="Calcium ATPase, transduction domain A"/>
    <property type="match status" value="1"/>
</dbReference>
<feature type="transmembrane region" description="Helical" evidence="9">
    <location>
        <begin position="751"/>
        <end position="770"/>
    </location>
</feature>
<dbReference type="PRINTS" id="PR00119">
    <property type="entry name" value="CATATPASE"/>
</dbReference>
<comment type="caution">
    <text evidence="11">The sequence shown here is derived from an EMBL/GenBank/DDBJ whole genome shotgun (WGS) entry which is preliminary data.</text>
</comment>
<dbReference type="Gene3D" id="2.70.150.10">
    <property type="entry name" value="Calcium-transporting ATPase, cytoplasmic transduction domain A"/>
    <property type="match status" value="1"/>
</dbReference>
<dbReference type="Pfam" id="PF00122">
    <property type="entry name" value="E1-E2_ATPase"/>
    <property type="match status" value="1"/>
</dbReference>
<evidence type="ECO:0000259" key="10">
    <source>
        <dbReference type="SMART" id="SM00831"/>
    </source>
</evidence>
<dbReference type="InterPro" id="IPR023298">
    <property type="entry name" value="ATPase_P-typ_TM_dom_sf"/>
</dbReference>
<evidence type="ECO:0000256" key="2">
    <source>
        <dbReference type="ARBA" id="ARBA00005675"/>
    </source>
</evidence>
<dbReference type="SMART" id="SM00831">
    <property type="entry name" value="Cation_ATPase_N"/>
    <property type="match status" value="1"/>
</dbReference>
<feature type="transmembrane region" description="Helical" evidence="9">
    <location>
        <begin position="259"/>
        <end position="279"/>
    </location>
</feature>
<keyword evidence="3 9" id="KW-0812">Transmembrane</keyword>
<dbReference type="Gene3D" id="3.40.1110.10">
    <property type="entry name" value="Calcium-transporting ATPase, cytoplasmic domain N"/>
    <property type="match status" value="2"/>
</dbReference>
<dbReference type="SFLD" id="SFLDF00027">
    <property type="entry name" value="p-type_atpase"/>
    <property type="match status" value="1"/>
</dbReference>
<dbReference type="SFLD" id="SFLDS00003">
    <property type="entry name" value="Haloacid_Dehalogenase"/>
    <property type="match status" value="1"/>
</dbReference>
<dbReference type="PRINTS" id="PR00120">
    <property type="entry name" value="HATPASE"/>
</dbReference>
<dbReference type="PROSITE" id="PS00154">
    <property type="entry name" value="ATPASE_E1_E2"/>
    <property type="match status" value="1"/>
</dbReference>
<feature type="transmembrane region" description="Helical" evidence="9">
    <location>
        <begin position="94"/>
        <end position="113"/>
    </location>
</feature>
<keyword evidence="6" id="KW-1278">Translocase</keyword>
<evidence type="ECO:0000256" key="9">
    <source>
        <dbReference type="SAM" id="Phobius"/>
    </source>
</evidence>
<feature type="transmembrane region" description="Helical" evidence="9">
    <location>
        <begin position="650"/>
        <end position="670"/>
    </location>
</feature>
<dbReference type="InterPro" id="IPR004014">
    <property type="entry name" value="ATPase_P-typ_cation-transptr_N"/>
</dbReference>
<dbReference type="PANTHER" id="PTHR43294">
    <property type="entry name" value="SODIUM/POTASSIUM-TRANSPORTING ATPASE SUBUNIT ALPHA"/>
    <property type="match status" value="1"/>
</dbReference>
<feature type="transmembrane region" description="Helical" evidence="9">
    <location>
        <begin position="285"/>
        <end position="316"/>
    </location>
</feature>
<dbReference type="InterPro" id="IPR023299">
    <property type="entry name" value="ATPase_P-typ_cyto_dom_N"/>
</dbReference>
<accession>A0ABQ0K168</accession>
<gene>
    <name evidence="11" type="ORF">BROSI_A3322</name>
</gene>
<dbReference type="InterPro" id="IPR023214">
    <property type="entry name" value="HAD_sf"/>
</dbReference>
<dbReference type="InterPro" id="IPR008250">
    <property type="entry name" value="ATPase_P-typ_transduc_dom_A_sf"/>
</dbReference>
<dbReference type="SUPFAM" id="SSF81665">
    <property type="entry name" value="Calcium ATPase, transmembrane domain M"/>
    <property type="match status" value="1"/>
</dbReference>
<keyword evidence="4" id="KW-0547">Nucleotide-binding</keyword>
<organism evidence="11 12">
    <name type="scientific">Candidatus Brocadia sinica JPN1</name>
    <dbReference type="NCBI Taxonomy" id="1197129"/>
    <lineage>
        <taxon>Bacteria</taxon>
        <taxon>Pseudomonadati</taxon>
        <taxon>Planctomycetota</taxon>
        <taxon>Candidatus Brocadiia</taxon>
        <taxon>Candidatus Brocadiales</taxon>
        <taxon>Candidatus Brocadiaceae</taxon>
        <taxon>Candidatus Brocadia</taxon>
    </lineage>
</organism>
<feature type="transmembrane region" description="Helical" evidence="9">
    <location>
        <begin position="791"/>
        <end position="809"/>
    </location>
</feature>
<dbReference type="Gene3D" id="1.20.1110.10">
    <property type="entry name" value="Calcium-transporting ATPase, transmembrane domain"/>
    <property type="match status" value="2"/>
</dbReference>
<dbReference type="Pfam" id="PF00702">
    <property type="entry name" value="Hydrolase"/>
    <property type="match status" value="1"/>
</dbReference>
<dbReference type="Pfam" id="PF00689">
    <property type="entry name" value="Cation_ATPase_C"/>
    <property type="match status" value="1"/>
</dbReference>
<evidence type="ECO:0000313" key="11">
    <source>
        <dbReference type="EMBL" id="GAN34779.1"/>
    </source>
</evidence>
<dbReference type="InterPro" id="IPR006068">
    <property type="entry name" value="ATPase_P-typ_cation-transptr_C"/>
</dbReference>
<protein>
    <submittedName>
        <fullName evidence="11">Cation-transporting P-type ATPase</fullName>
    </submittedName>
</protein>
<dbReference type="InterPro" id="IPR018303">
    <property type="entry name" value="ATPase_P-typ_P_site"/>
</dbReference>
<evidence type="ECO:0000256" key="5">
    <source>
        <dbReference type="ARBA" id="ARBA00022840"/>
    </source>
</evidence>
<dbReference type="Proteomes" id="UP000032309">
    <property type="component" value="Unassembled WGS sequence"/>
</dbReference>
<evidence type="ECO:0000256" key="6">
    <source>
        <dbReference type="ARBA" id="ARBA00022967"/>
    </source>
</evidence>
<keyword evidence="5" id="KW-0067">ATP-binding</keyword>
<dbReference type="InterPro" id="IPR050510">
    <property type="entry name" value="Cation_transp_ATPase_P-type"/>
</dbReference>
<feature type="transmembrane region" description="Helical" evidence="9">
    <location>
        <begin position="725"/>
        <end position="745"/>
    </location>
</feature>